<evidence type="ECO:0000259" key="8">
    <source>
        <dbReference type="Pfam" id="PF13515"/>
    </source>
</evidence>
<keyword evidence="10" id="KW-1185">Reference proteome</keyword>
<keyword evidence="3 7" id="KW-1133">Transmembrane helix</keyword>
<dbReference type="Proteomes" id="UP000199699">
    <property type="component" value="Unassembled WGS sequence"/>
</dbReference>
<evidence type="ECO:0000313" key="9">
    <source>
        <dbReference type="EMBL" id="SCL20679.1"/>
    </source>
</evidence>
<feature type="transmembrane region" description="Helical" evidence="7">
    <location>
        <begin position="104"/>
        <end position="125"/>
    </location>
</feature>
<evidence type="ECO:0000256" key="5">
    <source>
        <dbReference type="SAM" id="Coils"/>
    </source>
</evidence>
<dbReference type="AlphaFoldDB" id="A0A1C6RUI8"/>
<feature type="transmembrane region" description="Helical" evidence="7">
    <location>
        <begin position="177"/>
        <end position="197"/>
    </location>
</feature>
<dbReference type="Pfam" id="PF13515">
    <property type="entry name" value="FUSC_2"/>
    <property type="match status" value="1"/>
</dbReference>
<dbReference type="EMBL" id="FMHT01000003">
    <property type="protein sequence ID" value="SCL20679.1"/>
    <property type="molecule type" value="Genomic_DNA"/>
</dbReference>
<keyword evidence="5" id="KW-0175">Coiled coil</keyword>
<feature type="transmembrane region" description="Helical" evidence="7">
    <location>
        <begin position="53"/>
        <end position="72"/>
    </location>
</feature>
<accession>A0A1C6RUI8</accession>
<organism evidence="9 10">
    <name type="scientific">Micromonospora nigra</name>
    <dbReference type="NCBI Taxonomy" id="145857"/>
    <lineage>
        <taxon>Bacteria</taxon>
        <taxon>Bacillati</taxon>
        <taxon>Actinomycetota</taxon>
        <taxon>Actinomycetes</taxon>
        <taxon>Micromonosporales</taxon>
        <taxon>Micromonosporaceae</taxon>
        <taxon>Micromonospora</taxon>
    </lineage>
</organism>
<evidence type="ECO:0000256" key="4">
    <source>
        <dbReference type="ARBA" id="ARBA00023136"/>
    </source>
</evidence>
<keyword evidence="2 7" id="KW-0812">Transmembrane</keyword>
<keyword evidence="4 7" id="KW-0472">Membrane</keyword>
<feature type="transmembrane region" description="Helical" evidence="7">
    <location>
        <begin position="78"/>
        <end position="97"/>
    </location>
</feature>
<evidence type="ECO:0000256" key="1">
    <source>
        <dbReference type="ARBA" id="ARBA00004141"/>
    </source>
</evidence>
<proteinExistence type="predicted"/>
<feature type="region of interest" description="Disordered" evidence="6">
    <location>
        <begin position="392"/>
        <end position="420"/>
    </location>
</feature>
<dbReference type="InterPro" id="IPR049453">
    <property type="entry name" value="Memb_transporter_dom"/>
</dbReference>
<dbReference type="STRING" id="145857.GA0070616_2054"/>
<feature type="domain" description="Integral membrane bound transporter" evidence="8">
    <location>
        <begin position="67"/>
        <end position="190"/>
    </location>
</feature>
<gene>
    <name evidence="9" type="ORF">GA0070616_2054</name>
</gene>
<protein>
    <submittedName>
        <fullName evidence="9">Uncharacterized membrane protein YgaE, UPF0421/DUF939 family</fullName>
    </submittedName>
</protein>
<evidence type="ECO:0000256" key="3">
    <source>
        <dbReference type="ARBA" id="ARBA00022989"/>
    </source>
</evidence>
<dbReference type="GO" id="GO:0016020">
    <property type="term" value="C:membrane"/>
    <property type="evidence" value="ECO:0007669"/>
    <property type="project" value="UniProtKB-SubCell"/>
</dbReference>
<name>A0A1C6RUI8_9ACTN</name>
<evidence type="ECO:0000256" key="6">
    <source>
        <dbReference type="SAM" id="MobiDB-lite"/>
    </source>
</evidence>
<comment type="subcellular location">
    <subcellularLocation>
        <location evidence="1">Membrane</location>
        <topology evidence="1">Multi-pass membrane protein</topology>
    </subcellularLocation>
</comment>
<evidence type="ECO:0000313" key="10">
    <source>
        <dbReference type="Proteomes" id="UP000199699"/>
    </source>
</evidence>
<evidence type="ECO:0000256" key="2">
    <source>
        <dbReference type="ARBA" id="ARBA00022692"/>
    </source>
</evidence>
<sequence length="420" mass="44915">MAVARDRRSSPMRRALRREGAVDVDSVRIAEAVHQLRHRGKATLHDRLHRVRMALGLAVQAGLAAGLAWLAAHELLGNPQPVFAPISAVGTLAVSVGQRFRRTVELIIGVGVGVALGDLLIYLLGTGPWQLGLVVTSAILVTVFAGGSVAIVIQAAATGVLIVTLSPSVADLEIPRFVDAIVGGGIALLVTAILLPLNPLRVLNRAARPALDLLSAQLDITAEGLRERDRDKVQEALERLRDNKEELTAFSEAIEGAKETALLSPARWHRRSELTHYAEAADPVDRAMRNSGTLIRRAVTLIEDEEQVPAAMPDAVAHLAESVRLLKHEFAVGEEPEQTRERLLRAVSEAGRAYAEGVGFSGSVVIAQVRTTASDLMVASGLSQEEANRLVRQSFGDLDRPDGSVERTTGANRPAPPPLG</sequence>
<feature type="coiled-coil region" evidence="5">
    <location>
        <begin position="226"/>
        <end position="253"/>
    </location>
</feature>
<evidence type="ECO:0000256" key="7">
    <source>
        <dbReference type="SAM" id="Phobius"/>
    </source>
</evidence>
<feature type="transmembrane region" description="Helical" evidence="7">
    <location>
        <begin position="137"/>
        <end position="165"/>
    </location>
</feature>
<dbReference type="OrthoDB" id="5198202at2"/>
<reference evidence="9 10" key="1">
    <citation type="submission" date="2016-06" db="EMBL/GenBank/DDBJ databases">
        <authorList>
            <person name="Kjaerup R.B."/>
            <person name="Dalgaard T.S."/>
            <person name="Juul-Madsen H.R."/>
        </authorList>
    </citation>
    <scope>NUCLEOTIDE SEQUENCE [LARGE SCALE GENOMIC DNA]</scope>
    <source>
        <strain evidence="9 10">DSM 43818</strain>
    </source>
</reference>